<evidence type="ECO:0000256" key="2">
    <source>
        <dbReference type="ARBA" id="ARBA00002448"/>
    </source>
</evidence>
<comment type="cofactor">
    <cofactor evidence="1">
        <name>dipyrromethane</name>
        <dbReference type="ChEBI" id="CHEBI:60342"/>
    </cofactor>
</comment>
<evidence type="ECO:0000256" key="6">
    <source>
        <dbReference type="ARBA" id="ARBA00009935"/>
    </source>
</evidence>
<dbReference type="InterPro" id="IPR000860">
    <property type="entry name" value="HemC"/>
</dbReference>
<dbReference type="PRINTS" id="PR00151">
    <property type="entry name" value="PORPHBDMNASE"/>
</dbReference>
<dbReference type="Pfam" id="PF03900">
    <property type="entry name" value="Porphobil_deamC"/>
    <property type="match status" value="1"/>
</dbReference>
<comment type="similarity">
    <text evidence="5">Belongs to the HMBS family.</text>
</comment>
<comment type="catalytic activity">
    <reaction evidence="14">
        <text>uroporphyrinogen III + 4 H(+) = coproporphyrinogen III + 4 CO2</text>
        <dbReference type="Rhea" id="RHEA:19865"/>
        <dbReference type="ChEBI" id="CHEBI:15378"/>
        <dbReference type="ChEBI" id="CHEBI:16526"/>
        <dbReference type="ChEBI" id="CHEBI:57308"/>
        <dbReference type="ChEBI" id="CHEBI:57309"/>
        <dbReference type="EC" id="4.1.1.37"/>
    </reaction>
</comment>
<comment type="function">
    <text evidence="2">Catalyzes the decarboxylation of four acetate groups of uroporphyrinogen-III to yield coproporphyrinogen-III.</text>
</comment>
<evidence type="ECO:0000259" key="18">
    <source>
        <dbReference type="PROSITE" id="PS00907"/>
    </source>
</evidence>
<feature type="region of interest" description="Disordered" evidence="16">
    <location>
        <begin position="585"/>
        <end position="606"/>
    </location>
</feature>
<organism evidence="20">
    <name type="scientific">Salpingoeca rosetta (strain ATCC 50818 / BSB-021)</name>
    <dbReference type="NCBI Taxonomy" id="946362"/>
    <lineage>
        <taxon>Eukaryota</taxon>
        <taxon>Choanoflagellata</taxon>
        <taxon>Craspedida</taxon>
        <taxon>Salpingoecidae</taxon>
        <taxon>Salpingoeca</taxon>
    </lineage>
</organism>
<dbReference type="InParanoid" id="F2UCL6"/>
<feature type="compositionally biased region" description="Acidic residues" evidence="16">
    <location>
        <begin position="596"/>
        <end position="605"/>
    </location>
</feature>
<dbReference type="Gene3D" id="3.40.190.10">
    <property type="entry name" value="Periplasmic binding protein-like II"/>
    <property type="match status" value="2"/>
</dbReference>
<dbReference type="GO" id="GO:0005829">
    <property type="term" value="C:cytosol"/>
    <property type="evidence" value="ECO:0007669"/>
    <property type="project" value="TreeGrafter"/>
</dbReference>
<dbReference type="eggNOG" id="KOG2872">
    <property type="taxonomic scope" value="Eukaryota"/>
</dbReference>
<dbReference type="GO" id="GO:0004853">
    <property type="term" value="F:uroporphyrinogen decarboxylase activity"/>
    <property type="evidence" value="ECO:0007669"/>
    <property type="project" value="UniProtKB-EC"/>
</dbReference>
<evidence type="ECO:0000256" key="10">
    <source>
        <dbReference type="ARBA" id="ARBA00022679"/>
    </source>
</evidence>
<proteinExistence type="inferred from homology"/>
<dbReference type="PANTHER" id="PTHR21091:SF169">
    <property type="entry name" value="UROPORPHYRINOGEN DECARBOXYLASE"/>
    <property type="match status" value="1"/>
</dbReference>
<dbReference type="Gene3D" id="3.30.160.40">
    <property type="entry name" value="Porphobilinogen deaminase, C-terminal domain"/>
    <property type="match status" value="1"/>
</dbReference>
<evidence type="ECO:0000256" key="12">
    <source>
        <dbReference type="ARBA" id="ARBA00023239"/>
    </source>
</evidence>
<evidence type="ECO:0000259" key="17">
    <source>
        <dbReference type="PROSITE" id="PS00906"/>
    </source>
</evidence>
<evidence type="ECO:0000256" key="3">
    <source>
        <dbReference type="ARBA" id="ARBA00004496"/>
    </source>
</evidence>
<keyword evidence="11 14" id="KW-0210">Decarboxylase</keyword>
<keyword evidence="12 14" id="KW-0456">Lyase</keyword>
<feature type="domain" description="Uroporphyrinogen decarboxylase (URO-D)" evidence="18">
    <location>
        <begin position="165"/>
        <end position="181"/>
    </location>
</feature>
<dbReference type="SUPFAM" id="SSF51726">
    <property type="entry name" value="UROD/MetE-like"/>
    <property type="match status" value="1"/>
</dbReference>
<dbReference type="FunFam" id="3.40.190.10:FF:000005">
    <property type="entry name" value="Porphobilinogen deaminase"/>
    <property type="match status" value="1"/>
</dbReference>
<evidence type="ECO:0000256" key="9">
    <source>
        <dbReference type="ARBA" id="ARBA00022490"/>
    </source>
</evidence>
<sequence>MATLAEHLAERREPEAHELEAKNFPELKNDLILRAARREDVERVPVWVMRQAGRYLPEYNAIGEGLDFFDKCRTPALACAITLQPLVRFPIDAAIIFSDILVILQALGMHCDMVKGKGPTFPQPITCREDIDALNADVDVHESLGYVFKAITLTRHRLGGHVPLIGFAGAPWTLFAYAIEGSGSKTFSKAKSWLYKDPEASHRLLSMITDVTVRYLVAQVRAGAQLLQVFDSWAGSLSPRHFREFAAPYLVRIASAVKAELGTDAVPMICFAKGAHWAFSLLESSDYDVLSLDWTMDPQEAQRATKSRMAFQGNMDPCAMYGSDDTIREEVCRVMSLFGTRGHIANMGHGMSPDMEPRAVAAFVDAVHNFSSRQRVYTIGTRGSVLALWQAHYVLDRLVKKYPTHRFRIKVVDTAGDKDLTTALDKFGTTGVFTDALERALVSGEVDCVVHSLKDVPSTLHPSTRLAAISERHDPRDCVVFNPRHNGRYSSIADLPPGSVLGTSSARRRAFLARAYPSLTFKHVRGNVKTRLRKLDDPANGYDALVLASAGLERLNMEARVGEKLSVDVVPHAVGQAALGVQVRCSAKPGPHGGEGGDDDDDDGDKDAAVLAEMLHASVQCNETALVCSAERGFLRSLGGGCSLPIAVRSQRDADTGRIVLCGNVCSVDGKTLASRTCDAVVTTEAEAAALGEKVAADLKADGGEAILIELRAQRDQQQQQQQQQQRDVDGRTVVSL</sequence>
<dbReference type="InterPro" id="IPR006361">
    <property type="entry name" value="Uroporphyrinogen_deCO2ase_HemE"/>
</dbReference>
<evidence type="ECO:0000256" key="15">
    <source>
        <dbReference type="RuleBase" id="RU004169"/>
    </source>
</evidence>
<dbReference type="SUPFAM" id="SSF53850">
    <property type="entry name" value="Periplasmic binding protein-like II"/>
    <property type="match status" value="1"/>
</dbReference>
<dbReference type="GO" id="GO:0006782">
    <property type="term" value="P:protoporphyrinogen IX biosynthetic process"/>
    <property type="evidence" value="ECO:0007669"/>
    <property type="project" value="UniProtKB-UniPathway"/>
</dbReference>
<dbReference type="PANTHER" id="PTHR21091">
    <property type="entry name" value="METHYLTETRAHYDROFOLATE:HOMOCYSTEINE METHYLTRANSFERASE RELATED"/>
    <property type="match status" value="1"/>
</dbReference>
<evidence type="ECO:0000313" key="20">
    <source>
        <dbReference type="Proteomes" id="UP000007799"/>
    </source>
</evidence>
<comment type="subcellular location">
    <subcellularLocation>
        <location evidence="3">Cytoplasm</location>
    </subcellularLocation>
</comment>
<dbReference type="EC" id="4.1.1.37" evidence="14"/>
<keyword evidence="13 14" id="KW-0627">Porphyrin biosynthesis</keyword>
<evidence type="ECO:0000256" key="4">
    <source>
        <dbReference type="ARBA" id="ARBA00004804"/>
    </source>
</evidence>
<evidence type="ECO:0000256" key="13">
    <source>
        <dbReference type="ARBA" id="ARBA00023244"/>
    </source>
</evidence>
<dbReference type="GeneID" id="16073798"/>
<evidence type="ECO:0000313" key="19">
    <source>
        <dbReference type="EMBL" id="EGD74323.1"/>
    </source>
</evidence>
<dbReference type="InterPro" id="IPR036803">
    <property type="entry name" value="Porphobilinogen_deaminase_C_sf"/>
</dbReference>
<dbReference type="PROSITE" id="PS00907">
    <property type="entry name" value="UROD_2"/>
    <property type="match status" value="1"/>
</dbReference>
<protein>
    <recommendedName>
        <fullName evidence="8 14">Uroporphyrinogen decarboxylase</fullName>
        <ecNumber evidence="14">4.1.1.37</ecNumber>
    </recommendedName>
</protein>
<dbReference type="InterPro" id="IPR022417">
    <property type="entry name" value="Porphobilin_deaminase_N"/>
</dbReference>
<dbReference type="InterPro" id="IPR022418">
    <property type="entry name" value="Porphobilinogen_deaminase_C"/>
</dbReference>
<dbReference type="CDD" id="cd00717">
    <property type="entry name" value="URO-D"/>
    <property type="match status" value="1"/>
</dbReference>
<dbReference type="AlphaFoldDB" id="F2UCL6"/>
<evidence type="ECO:0000256" key="1">
    <source>
        <dbReference type="ARBA" id="ARBA00001916"/>
    </source>
</evidence>
<accession>F2UCL6</accession>
<comment type="subunit">
    <text evidence="7">Homodimer.</text>
</comment>
<dbReference type="NCBIfam" id="TIGR00212">
    <property type="entry name" value="hemC"/>
    <property type="match status" value="1"/>
</dbReference>
<evidence type="ECO:0000256" key="11">
    <source>
        <dbReference type="ARBA" id="ARBA00022793"/>
    </source>
</evidence>
<dbReference type="CDD" id="cd13645">
    <property type="entry name" value="PBP2_HuPBGD_like"/>
    <property type="match status" value="1"/>
</dbReference>
<dbReference type="STRING" id="946362.F2UCL6"/>
<evidence type="ECO:0000256" key="16">
    <source>
        <dbReference type="SAM" id="MobiDB-lite"/>
    </source>
</evidence>
<comment type="pathway">
    <text evidence="4 14">Porphyrin-containing compound metabolism; protoporphyrin-IX biosynthesis; coproporphyrinogen-III from 5-aminolevulinate: step 4/4.</text>
</comment>
<dbReference type="Pfam" id="PF01208">
    <property type="entry name" value="URO-D"/>
    <property type="match status" value="1"/>
</dbReference>
<name>F2UCL6_SALR5</name>
<dbReference type="Proteomes" id="UP000007799">
    <property type="component" value="Unassembled WGS sequence"/>
</dbReference>
<feature type="domain" description="Uroporphyrinogen decarboxylase (URO-D)" evidence="17">
    <location>
        <begin position="45"/>
        <end position="54"/>
    </location>
</feature>
<dbReference type="InterPro" id="IPR000257">
    <property type="entry name" value="Uroporphyrinogen_deCOase"/>
</dbReference>
<dbReference type="Gene3D" id="3.20.20.210">
    <property type="match status" value="1"/>
</dbReference>
<dbReference type="OMA" id="TRGHIAN"/>
<dbReference type="RefSeq" id="XP_004993223.1">
    <property type="nucleotide sequence ID" value="XM_004993166.1"/>
</dbReference>
<dbReference type="OrthoDB" id="339900at2759"/>
<evidence type="ECO:0000256" key="8">
    <source>
        <dbReference type="ARBA" id="ARBA00014308"/>
    </source>
</evidence>
<dbReference type="HAMAP" id="MF_00218">
    <property type="entry name" value="URO_D"/>
    <property type="match status" value="1"/>
</dbReference>
<dbReference type="InterPro" id="IPR038071">
    <property type="entry name" value="UROD/MetE-like_sf"/>
</dbReference>
<evidence type="ECO:0000256" key="7">
    <source>
        <dbReference type="ARBA" id="ARBA00011738"/>
    </source>
</evidence>
<keyword evidence="20" id="KW-1185">Reference proteome</keyword>
<dbReference type="eggNOG" id="KOG2892">
    <property type="taxonomic scope" value="Eukaryota"/>
</dbReference>
<gene>
    <name evidence="19" type="ORF">PTSG_12432</name>
</gene>
<dbReference type="EMBL" id="GL832968">
    <property type="protein sequence ID" value="EGD74323.1"/>
    <property type="molecule type" value="Genomic_DNA"/>
</dbReference>
<keyword evidence="10" id="KW-0808">Transferase</keyword>
<keyword evidence="9" id="KW-0963">Cytoplasm</keyword>
<dbReference type="FunFam" id="3.20.20.210:FF:000001">
    <property type="entry name" value="Uroporphyrinogen decarboxylase"/>
    <property type="match status" value="1"/>
</dbReference>
<dbReference type="KEGG" id="sre:PTSG_12432"/>
<dbReference type="SUPFAM" id="SSF54782">
    <property type="entry name" value="Porphobilinogen deaminase (hydroxymethylbilane synthase), C-terminal domain"/>
    <property type="match status" value="1"/>
</dbReference>
<dbReference type="UniPathway" id="UPA00251">
    <property type="reaction ID" value="UER00321"/>
</dbReference>
<dbReference type="GO" id="GO:0004418">
    <property type="term" value="F:hydroxymethylbilane synthase activity"/>
    <property type="evidence" value="ECO:0007669"/>
    <property type="project" value="InterPro"/>
</dbReference>
<evidence type="ECO:0000256" key="14">
    <source>
        <dbReference type="RuleBase" id="RU000554"/>
    </source>
</evidence>
<evidence type="ECO:0000256" key="5">
    <source>
        <dbReference type="ARBA" id="ARBA00005638"/>
    </source>
</evidence>
<dbReference type="PROSITE" id="PS00906">
    <property type="entry name" value="UROD_1"/>
    <property type="match status" value="1"/>
</dbReference>
<dbReference type="NCBIfam" id="TIGR01464">
    <property type="entry name" value="hemE"/>
    <property type="match status" value="1"/>
</dbReference>
<comment type="similarity">
    <text evidence="6 15">Belongs to the uroporphyrinogen decarboxylase family.</text>
</comment>
<dbReference type="Pfam" id="PF01379">
    <property type="entry name" value="Porphobil_deam"/>
    <property type="match status" value="1"/>
</dbReference>
<reference evidence="19" key="1">
    <citation type="submission" date="2009-08" db="EMBL/GenBank/DDBJ databases">
        <title>Annotation of Salpingoeca rosetta.</title>
        <authorList>
            <consortium name="The Broad Institute Genome Sequencing Platform"/>
            <person name="Russ C."/>
            <person name="Cuomo C."/>
            <person name="Burger G."/>
            <person name="Gray M.W."/>
            <person name="Holland P.W.H."/>
            <person name="King N."/>
            <person name="Lang F.B.F."/>
            <person name="Roger A.J."/>
            <person name="Ruiz-Trillo I."/>
            <person name="Young S.K."/>
            <person name="Zeng Q."/>
            <person name="Gargeya S."/>
            <person name="Alvarado L."/>
            <person name="Berlin A."/>
            <person name="Chapman S.B."/>
            <person name="Chen Z."/>
            <person name="Freedman E."/>
            <person name="Gellesch M."/>
            <person name="Goldberg J."/>
            <person name="Griggs A."/>
            <person name="Gujja S."/>
            <person name="Heilman E."/>
            <person name="Heiman D."/>
            <person name="Howarth C."/>
            <person name="Mehta T."/>
            <person name="Neiman D."/>
            <person name="Pearson M."/>
            <person name="Roberts A."/>
            <person name="Saif S."/>
            <person name="Shea T."/>
            <person name="Shenoy N."/>
            <person name="Sisk P."/>
            <person name="Stolte C."/>
            <person name="Sykes S."/>
            <person name="White J."/>
            <person name="Yandava C."/>
            <person name="Haas B."/>
            <person name="Nusbaum C."/>
            <person name="Birren B."/>
        </authorList>
    </citation>
    <scope>NUCLEOTIDE SEQUENCE [LARGE SCALE GENOMIC DNA]</scope>
    <source>
        <strain evidence="19">ATCC 50818</strain>
    </source>
</reference>